<reference evidence="2 3" key="1">
    <citation type="submission" date="2019-03" db="EMBL/GenBank/DDBJ databases">
        <title>Genomics of glacier-inhabiting Cryobacterium strains.</title>
        <authorList>
            <person name="Liu Q."/>
            <person name="Xin Y.-H."/>
        </authorList>
    </citation>
    <scope>NUCLEOTIDE SEQUENCE [LARGE SCALE GENOMIC DNA]</scope>
    <source>
        <strain evidence="2 3">TMT2-16</strain>
    </source>
</reference>
<evidence type="ECO:0008006" key="4">
    <source>
        <dbReference type="Google" id="ProtNLM"/>
    </source>
</evidence>
<feature type="transmembrane region" description="Helical" evidence="1">
    <location>
        <begin position="331"/>
        <end position="352"/>
    </location>
</feature>
<name>A0ABY2JKN0_9MICO</name>
<feature type="transmembrane region" description="Helical" evidence="1">
    <location>
        <begin position="264"/>
        <end position="284"/>
    </location>
</feature>
<proteinExistence type="predicted"/>
<accession>A0ABY2JKN0</accession>
<keyword evidence="3" id="KW-1185">Reference proteome</keyword>
<evidence type="ECO:0000256" key="1">
    <source>
        <dbReference type="SAM" id="Phobius"/>
    </source>
</evidence>
<gene>
    <name evidence="2" type="ORF">E3T25_03605</name>
</gene>
<evidence type="ECO:0000313" key="3">
    <source>
        <dbReference type="Proteomes" id="UP000297851"/>
    </source>
</evidence>
<sequence>MKIVRSAVFPIIVLILASVGFVSSHVAEQTAFSPFDEFVYLDYLAKVPTQGIVYTGDETGAEARNAISCRGVQYYGAYGEGCDTGFHNNDGKYPYDGGTGASIYAPLYFAITWAAAQPLTLLGVGLLDAGRFIGGLWLSLGTVGVYVLLRLLRIHRLSALGLSLVVLSTPAVLWASVYISTDAPTLGIAAAVGCVAVLVAKRRINLFWLPAISIVAVLFKVQNLAAVIVAGIALLVLGLLEALGPQSRASGRGFLTRLVTDKRVLGAILAVVSGAAAQVGWLLVRSANAVPGVPAAVVDSVRLPLSLQGLLDEVFRFLRTVGQTDAVPTTFGIVLTNTLTLVVIASVIGLIVEWQSRPATTTSLAVATLVAALLLGPALAMAVYLSAGFYFPLPARYGMALLPAFMACIALYFSRFSRTGPWVTLAIGGTVFAGAVLFA</sequence>
<feature type="transmembrane region" description="Helical" evidence="1">
    <location>
        <begin position="225"/>
        <end position="243"/>
    </location>
</feature>
<protein>
    <recommendedName>
        <fullName evidence="4">DUF2142 domain-containing protein</fullName>
    </recommendedName>
</protein>
<feature type="transmembrane region" description="Helical" evidence="1">
    <location>
        <begin position="364"/>
        <end position="391"/>
    </location>
</feature>
<comment type="caution">
    <text evidence="2">The sequence shown here is derived from an EMBL/GenBank/DDBJ whole genome shotgun (WGS) entry which is preliminary data.</text>
</comment>
<feature type="transmembrane region" description="Helical" evidence="1">
    <location>
        <begin position="420"/>
        <end position="438"/>
    </location>
</feature>
<feature type="transmembrane region" description="Helical" evidence="1">
    <location>
        <begin position="132"/>
        <end position="152"/>
    </location>
</feature>
<keyword evidence="1" id="KW-0472">Membrane</keyword>
<organism evidence="2 3">
    <name type="scientific">Cryobacterium sandaracinum</name>
    <dbReference type="NCBI Taxonomy" id="1259247"/>
    <lineage>
        <taxon>Bacteria</taxon>
        <taxon>Bacillati</taxon>
        <taxon>Actinomycetota</taxon>
        <taxon>Actinomycetes</taxon>
        <taxon>Micrococcales</taxon>
        <taxon>Microbacteriaceae</taxon>
        <taxon>Cryobacterium</taxon>
    </lineage>
</organism>
<feature type="transmembrane region" description="Helical" evidence="1">
    <location>
        <begin position="7"/>
        <end position="27"/>
    </location>
</feature>
<dbReference type="EMBL" id="SOGO01000011">
    <property type="protein sequence ID" value="TFD05743.1"/>
    <property type="molecule type" value="Genomic_DNA"/>
</dbReference>
<evidence type="ECO:0000313" key="2">
    <source>
        <dbReference type="EMBL" id="TFD05743.1"/>
    </source>
</evidence>
<feature type="transmembrane region" description="Helical" evidence="1">
    <location>
        <begin position="183"/>
        <end position="199"/>
    </location>
</feature>
<dbReference type="RefSeq" id="WP_134372235.1">
    <property type="nucleotide sequence ID" value="NZ_SOGO01000011.1"/>
</dbReference>
<dbReference type="Proteomes" id="UP000297851">
    <property type="component" value="Unassembled WGS sequence"/>
</dbReference>
<feature type="transmembrane region" description="Helical" evidence="1">
    <location>
        <begin position="204"/>
        <end position="219"/>
    </location>
</feature>
<keyword evidence="1" id="KW-1133">Transmembrane helix</keyword>
<keyword evidence="1" id="KW-0812">Transmembrane</keyword>
<feature type="transmembrane region" description="Helical" evidence="1">
    <location>
        <begin position="397"/>
        <end position="413"/>
    </location>
</feature>